<feature type="region of interest" description="Disordered" evidence="3">
    <location>
        <begin position="344"/>
        <end position="365"/>
    </location>
</feature>
<dbReference type="InterPro" id="IPR011333">
    <property type="entry name" value="SKP1/BTB/POZ_sf"/>
</dbReference>
<dbReference type="AlphaFoldDB" id="A0A7I4CSF4"/>
<dbReference type="OrthoDB" id="624345at2759"/>
<keyword evidence="7" id="KW-1185">Reference proteome</keyword>
<feature type="region of interest" description="Disordered" evidence="3">
    <location>
        <begin position="1"/>
        <end position="55"/>
    </location>
</feature>
<evidence type="ECO:0000256" key="2">
    <source>
        <dbReference type="ARBA" id="ARBA00022786"/>
    </source>
</evidence>
<evidence type="ECO:0000313" key="6">
    <source>
        <dbReference type="EnsemblPlants" id="Pp3c25_4520V3.3"/>
    </source>
</evidence>
<proteinExistence type="predicted"/>
<dbReference type="InterPro" id="IPR027356">
    <property type="entry name" value="NPH3_dom"/>
</dbReference>
<sequence>MAAVMSRLGQERSPSFSKSRRMQKAPPVRSPKSVLLPESPDSSTESSSLTSSIQGEQLVECTGFRSPKKKDKSKATSEARLEQVDDYTCFRFVSIDQLSDLLVEVEEVSFHLHKLLFLSRSGLLFRLASQSCDSQKAYINLVDVPGGAEAFMQVVKFCYGIVEELTPTNVATILCVGEYLEMAEAFEEGNVVSKAEDYLNIVILNSWQESIIVLQSCELLLPWAADMNLVRRCAESVAEKACTDPRGVRWHYSGMEMSSTISTVSTVTLERSVAKVAPQDWWYEDLSHLTIYCFSEVVEAIKQKGMDPDLLGGALEYYAQRWLPGLVKAEQQTLLFKGTSTYSDSVASTRRNSPASSPRRGGSYYNCSTKSIGDDGQTKLHESIAEQNGNRFILEEIVSMLPMKKDAVSCSFLLRMTRAAYILNCDIECKADLERRAGLQLDQGSLSDLLVPCFSHTSEYLYDIDIVRRILDHFLANELNDKSISGSPKSCSGENKSTRNIRDGLPAKKPQPALNSRIKVAKLIDSYLAEVARDSKLPLAKFQLLAEALPEGSRLSDDGLYRAVDTYLKIHPTMTEHERKRLCRILNCHRLSLDACTHASQNERLPLRFVVQVLFCEQLKIRSTVTEVSNSVKEDRANADNVSVASREPTGADSQPTASTSAELQENVNQMEIRALQRELATMRVKCIDLERDHSTIQDRVEQISRMSRGRSSPWTSGAWKKISKLQLFNLKDHKDGGDSIRTDESRSSNPRRWRNSIS</sequence>
<evidence type="ECO:0000256" key="1">
    <source>
        <dbReference type="ARBA" id="ARBA00004906"/>
    </source>
</evidence>
<evidence type="ECO:0008006" key="8">
    <source>
        <dbReference type="Google" id="ProtNLM"/>
    </source>
</evidence>
<dbReference type="EnsemblPlants" id="Pp3c25_4520V3.4">
    <property type="protein sequence ID" value="Pp3c25_4520V3.4"/>
    <property type="gene ID" value="Pp3c25_4520"/>
</dbReference>
<feature type="compositionally biased region" description="Polar residues" evidence="3">
    <location>
        <begin position="484"/>
        <end position="495"/>
    </location>
</feature>
<dbReference type="GO" id="GO:0016567">
    <property type="term" value="P:protein ubiquitination"/>
    <property type="evidence" value="ECO:0007669"/>
    <property type="project" value="UniProtKB-UniPathway"/>
</dbReference>
<reference evidence="6 7" key="1">
    <citation type="journal article" date="2008" name="Science">
        <title>The Physcomitrella genome reveals evolutionary insights into the conquest of land by plants.</title>
        <authorList>
            <person name="Rensing S."/>
            <person name="Lang D."/>
            <person name="Zimmer A."/>
            <person name="Terry A."/>
            <person name="Salamov A."/>
            <person name="Shapiro H."/>
            <person name="Nishiyama T."/>
            <person name="Perroud P.-F."/>
            <person name="Lindquist E."/>
            <person name="Kamisugi Y."/>
            <person name="Tanahashi T."/>
            <person name="Sakakibara K."/>
            <person name="Fujita T."/>
            <person name="Oishi K."/>
            <person name="Shin-I T."/>
            <person name="Kuroki Y."/>
            <person name="Toyoda A."/>
            <person name="Suzuki Y."/>
            <person name="Hashimoto A."/>
            <person name="Yamaguchi K."/>
            <person name="Sugano A."/>
            <person name="Kohara Y."/>
            <person name="Fujiyama A."/>
            <person name="Anterola A."/>
            <person name="Aoki S."/>
            <person name="Ashton N."/>
            <person name="Barbazuk W.B."/>
            <person name="Barker E."/>
            <person name="Bennetzen J."/>
            <person name="Bezanilla M."/>
            <person name="Blankenship R."/>
            <person name="Cho S.H."/>
            <person name="Dutcher S."/>
            <person name="Estelle M."/>
            <person name="Fawcett J.A."/>
            <person name="Gundlach H."/>
            <person name="Hanada K."/>
            <person name="Heyl A."/>
            <person name="Hicks K.A."/>
            <person name="Hugh J."/>
            <person name="Lohr M."/>
            <person name="Mayer K."/>
            <person name="Melkozernov A."/>
            <person name="Murata T."/>
            <person name="Nelson D."/>
            <person name="Pils B."/>
            <person name="Prigge M."/>
            <person name="Reiss B."/>
            <person name="Renner T."/>
            <person name="Rombauts S."/>
            <person name="Rushton P."/>
            <person name="Sanderfoot A."/>
            <person name="Schween G."/>
            <person name="Shiu S.-H."/>
            <person name="Stueber K."/>
            <person name="Theodoulou F.L."/>
            <person name="Tu H."/>
            <person name="Van de Peer Y."/>
            <person name="Verrier P.J."/>
            <person name="Waters E."/>
            <person name="Wood A."/>
            <person name="Yang L."/>
            <person name="Cove D."/>
            <person name="Cuming A."/>
            <person name="Hasebe M."/>
            <person name="Lucas S."/>
            <person name="Mishler D.B."/>
            <person name="Reski R."/>
            <person name="Grigoriev I."/>
            <person name="Quatrano R.S."/>
            <person name="Boore J.L."/>
        </authorList>
    </citation>
    <scope>NUCLEOTIDE SEQUENCE [LARGE SCALE GENOMIC DNA]</scope>
    <source>
        <strain evidence="6 7">cv. Gransden 2004</strain>
    </source>
</reference>
<feature type="compositionally biased region" description="Basic and acidic residues" evidence="3">
    <location>
        <begin position="733"/>
        <end position="747"/>
    </location>
</feature>
<dbReference type="InterPro" id="IPR043454">
    <property type="entry name" value="NPH3/RPT2-like"/>
</dbReference>
<dbReference type="PROSITE" id="PS51649">
    <property type="entry name" value="NPH3"/>
    <property type="match status" value="1"/>
</dbReference>
<dbReference type="Pfam" id="PF03000">
    <property type="entry name" value="NPH3"/>
    <property type="match status" value="1"/>
</dbReference>
<accession>A0A7I4CSF4</accession>
<comment type="pathway">
    <text evidence="1">Protein modification; protein ubiquitination.</text>
</comment>
<dbReference type="Gene3D" id="3.30.710.10">
    <property type="entry name" value="Potassium Channel Kv1.1, Chain A"/>
    <property type="match status" value="1"/>
</dbReference>
<organism evidence="6 7">
    <name type="scientific">Physcomitrium patens</name>
    <name type="common">Spreading-leaved earth moss</name>
    <name type="synonym">Physcomitrella patens</name>
    <dbReference type="NCBI Taxonomy" id="3218"/>
    <lineage>
        <taxon>Eukaryota</taxon>
        <taxon>Viridiplantae</taxon>
        <taxon>Streptophyta</taxon>
        <taxon>Embryophyta</taxon>
        <taxon>Bryophyta</taxon>
        <taxon>Bryophytina</taxon>
        <taxon>Bryopsida</taxon>
        <taxon>Funariidae</taxon>
        <taxon>Funariales</taxon>
        <taxon>Funariaceae</taxon>
        <taxon>Physcomitrium</taxon>
    </lineage>
</organism>
<gene>
    <name evidence="6" type="primary">LOC112277315</name>
</gene>
<dbReference type="RefSeq" id="XP_024365224.1">
    <property type="nucleotide sequence ID" value="XM_024509456.2"/>
</dbReference>
<evidence type="ECO:0000259" key="5">
    <source>
        <dbReference type="PROSITE" id="PS51649"/>
    </source>
</evidence>
<evidence type="ECO:0000256" key="3">
    <source>
        <dbReference type="SAM" id="MobiDB-lite"/>
    </source>
</evidence>
<feature type="region of interest" description="Disordered" evidence="3">
    <location>
        <begin position="733"/>
        <end position="759"/>
    </location>
</feature>
<dbReference type="Gramene" id="Pp3c25_4520V3.4">
    <property type="protein sequence ID" value="Pp3c25_4520V3.4"/>
    <property type="gene ID" value="Pp3c25_4520"/>
</dbReference>
<feature type="compositionally biased region" description="Polar residues" evidence="3">
    <location>
        <begin position="344"/>
        <end position="356"/>
    </location>
</feature>
<name>A0A7I4CSF4_PHYPA</name>
<dbReference type="Pfam" id="PF00651">
    <property type="entry name" value="BTB"/>
    <property type="match status" value="1"/>
</dbReference>
<reference evidence="6" key="3">
    <citation type="submission" date="2020-12" db="UniProtKB">
        <authorList>
            <consortium name="EnsemblPlants"/>
        </authorList>
    </citation>
    <scope>IDENTIFICATION</scope>
</reference>
<dbReference type="EnsemblPlants" id="Pp3c25_4520V3.3">
    <property type="protein sequence ID" value="Pp3c25_4520V3.3"/>
    <property type="gene ID" value="Pp3c25_4520"/>
</dbReference>
<feature type="domain" description="NPH3" evidence="5">
    <location>
        <begin position="280"/>
        <end position="620"/>
    </location>
</feature>
<dbReference type="PROSITE" id="PS50097">
    <property type="entry name" value="BTB"/>
    <property type="match status" value="1"/>
</dbReference>
<dbReference type="InterPro" id="IPR000210">
    <property type="entry name" value="BTB/POZ_dom"/>
</dbReference>
<dbReference type="PANTHER" id="PTHR32370">
    <property type="entry name" value="OS12G0117600 PROTEIN"/>
    <property type="match status" value="1"/>
</dbReference>
<feature type="compositionally biased region" description="Basic and acidic residues" evidence="3">
    <location>
        <begin position="496"/>
        <end position="506"/>
    </location>
</feature>
<feature type="region of interest" description="Disordered" evidence="3">
    <location>
        <begin position="484"/>
        <end position="508"/>
    </location>
</feature>
<feature type="compositionally biased region" description="Low complexity" evidence="3">
    <location>
        <begin position="36"/>
        <end position="52"/>
    </location>
</feature>
<feature type="compositionally biased region" description="Basic residues" evidence="3">
    <location>
        <begin position="750"/>
        <end position="759"/>
    </location>
</feature>
<dbReference type="EMBL" id="ABEU02000025">
    <property type="status" value="NOT_ANNOTATED_CDS"/>
    <property type="molecule type" value="Genomic_DNA"/>
</dbReference>
<dbReference type="GeneID" id="112277315"/>
<protein>
    <recommendedName>
        <fullName evidence="8">NPH3 domain-containing protein</fullName>
    </recommendedName>
</protein>
<reference evidence="6 7" key="2">
    <citation type="journal article" date="2018" name="Plant J.">
        <title>The Physcomitrella patens chromosome-scale assembly reveals moss genome structure and evolution.</title>
        <authorList>
            <person name="Lang D."/>
            <person name="Ullrich K.K."/>
            <person name="Murat F."/>
            <person name="Fuchs J."/>
            <person name="Jenkins J."/>
            <person name="Haas F.B."/>
            <person name="Piednoel M."/>
            <person name="Gundlach H."/>
            <person name="Van Bel M."/>
            <person name="Meyberg R."/>
            <person name="Vives C."/>
            <person name="Morata J."/>
            <person name="Symeonidi A."/>
            <person name="Hiss M."/>
            <person name="Muchero W."/>
            <person name="Kamisugi Y."/>
            <person name="Saleh O."/>
            <person name="Blanc G."/>
            <person name="Decker E.L."/>
            <person name="van Gessel N."/>
            <person name="Grimwood J."/>
            <person name="Hayes R.D."/>
            <person name="Graham S.W."/>
            <person name="Gunter L.E."/>
            <person name="McDaniel S.F."/>
            <person name="Hoernstein S.N.W."/>
            <person name="Larsson A."/>
            <person name="Li F.W."/>
            <person name="Perroud P.F."/>
            <person name="Phillips J."/>
            <person name="Ranjan P."/>
            <person name="Rokshar D.S."/>
            <person name="Rothfels C.J."/>
            <person name="Schneider L."/>
            <person name="Shu S."/>
            <person name="Stevenson D.W."/>
            <person name="Thummler F."/>
            <person name="Tillich M."/>
            <person name="Villarreal Aguilar J.C."/>
            <person name="Widiez T."/>
            <person name="Wong G.K."/>
            <person name="Wymore A."/>
            <person name="Zhang Y."/>
            <person name="Zimmer A.D."/>
            <person name="Quatrano R.S."/>
            <person name="Mayer K.F.X."/>
            <person name="Goodstein D."/>
            <person name="Casacuberta J.M."/>
            <person name="Vandepoele K."/>
            <person name="Reski R."/>
            <person name="Cuming A.C."/>
            <person name="Tuskan G.A."/>
            <person name="Maumus F."/>
            <person name="Salse J."/>
            <person name="Schmutz J."/>
            <person name="Rensing S.A."/>
        </authorList>
    </citation>
    <scope>NUCLEOTIDE SEQUENCE [LARGE SCALE GENOMIC DNA]</scope>
    <source>
        <strain evidence="6 7">cv. Gransden 2004</strain>
    </source>
</reference>
<feature type="domain" description="BTB" evidence="4">
    <location>
        <begin position="99"/>
        <end position="159"/>
    </location>
</feature>
<dbReference type="UniPathway" id="UPA00143"/>
<keyword evidence="2" id="KW-0833">Ubl conjugation pathway</keyword>
<dbReference type="Gramene" id="Pp3c25_4520V3.3">
    <property type="protein sequence ID" value="Pp3c25_4520V3.3"/>
    <property type="gene ID" value="Pp3c25_4520"/>
</dbReference>
<evidence type="ECO:0000313" key="7">
    <source>
        <dbReference type="Proteomes" id="UP000006727"/>
    </source>
</evidence>
<dbReference type="Proteomes" id="UP000006727">
    <property type="component" value="Chromosome 25"/>
</dbReference>
<dbReference type="SUPFAM" id="SSF54695">
    <property type="entry name" value="POZ domain"/>
    <property type="match status" value="1"/>
</dbReference>
<dbReference type="KEGG" id="ppp:112277315"/>
<evidence type="ECO:0000259" key="4">
    <source>
        <dbReference type="PROSITE" id="PS50097"/>
    </source>
</evidence>
<feature type="compositionally biased region" description="Polar residues" evidence="3">
    <location>
        <begin position="652"/>
        <end position="664"/>
    </location>
</feature>
<feature type="region of interest" description="Disordered" evidence="3">
    <location>
        <begin position="632"/>
        <end position="664"/>
    </location>
</feature>